<sequence>MSGESPDRATKNIEQSYKKNSDSKFGIGSLNYQPTKGKELSTATWPGCSTCYMCWFSCNGGCGASTKVKK</sequence>
<evidence type="ECO:0000313" key="2">
    <source>
        <dbReference type="EMBL" id="ASV70209.1"/>
    </source>
</evidence>
<geneLocation type="plasmid" evidence="3">
    <name>pbkbdgp4a</name>
</geneLocation>
<dbReference type="EMBL" id="CP022984">
    <property type="protein sequence ID" value="ASV70209.1"/>
    <property type="molecule type" value="Genomic_DNA"/>
</dbReference>
<proteinExistence type="predicted"/>
<gene>
    <name evidence="2" type="ORF">CKF48_23275</name>
</gene>
<dbReference type="KEGG" id="bko:CKF48_23275"/>
<organism evidence="2 3">
    <name type="scientific">Cytobacillus kochii</name>
    <dbReference type="NCBI Taxonomy" id="859143"/>
    <lineage>
        <taxon>Bacteria</taxon>
        <taxon>Bacillati</taxon>
        <taxon>Bacillota</taxon>
        <taxon>Bacilli</taxon>
        <taxon>Bacillales</taxon>
        <taxon>Bacillaceae</taxon>
        <taxon>Cytobacillus</taxon>
    </lineage>
</organism>
<feature type="compositionally biased region" description="Basic and acidic residues" evidence="1">
    <location>
        <begin position="1"/>
        <end position="22"/>
    </location>
</feature>
<protein>
    <submittedName>
        <fullName evidence="2">Uncharacterized protein</fullName>
    </submittedName>
</protein>
<name>A0A248TQ00_9BACI</name>
<keyword evidence="3" id="KW-1185">Reference proteome</keyword>
<evidence type="ECO:0000313" key="3">
    <source>
        <dbReference type="Proteomes" id="UP000215137"/>
    </source>
</evidence>
<accession>A0A248TQ00</accession>
<reference evidence="2 3" key="1">
    <citation type="submission" date="2017-08" db="EMBL/GenBank/DDBJ databases">
        <title>Complete Genome Sequence of Bacillus kochii Oregon-R-modENCODE STRAIN BDGP4, isolated from Drosophila melanogaster gut.</title>
        <authorList>
            <person name="Wan K.H."/>
            <person name="Yu C."/>
            <person name="Park S."/>
            <person name="Hammonds A.S."/>
            <person name="Booth B.W."/>
            <person name="Celniker S.E."/>
        </authorList>
    </citation>
    <scope>NUCLEOTIDE SEQUENCE [LARGE SCALE GENOMIC DNA]</scope>
    <source>
        <strain evidence="2 3">BDGP4</strain>
        <plasmid evidence="3">pbkbdgp4a</plasmid>
    </source>
</reference>
<keyword evidence="2" id="KW-0614">Plasmid</keyword>
<dbReference type="AlphaFoldDB" id="A0A248TQ00"/>
<evidence type="ECO:0000256" key="1">
    <source>
        <dbReference type="SAM" id="MobiDB-lite"/>
    </source>
</evidence>
<feature type="region of interest" description="Disordered" evidence="1">
    <location>
        <begin position="1"/>
        <end position="27"/>
    </location>
</feature>
<dbReference type="RefSeq" id="WP_095373767.1">
    <property type="nucleotide sequence ID" value="NZ_CP022984.1"/>
</dbReference>
<dbReference type="Proteomes" id="UP000215137">
    <property type="component" value="Plasmid pBkBDGP4A"/>
</dbReference>